<dbReference type="PANTHER" id="PTHR30629">
    <property type="entry name" value="PROPHAGE INTEGRASE"/>
    <property type="match status" value="1"/>
</dbReference>
<sequence>MVQQVLILPNPPAIQNTKDMFRLHILPMLGEQTLNFLNNHPEFVTPRMTAKAKEYANFKVLRCYVNQVFDLAVHYKYIEYNRVAEPLKKIKALKKIQLAESKLDEDKYLNENELNYCFKAINEDYKNGDLTTQEYTLFWTTFFLSCRKSECYALQWKHIDFEHNCIHLDQTLDKKGTVKATKGRKKTTIKISANLKAILIAWNEQQKRELKQLGISQDPNQFLFTFCDSQGNINKRVHTDYLNYRMKVVEKRHTELTHASPHKLRHTSASLANKHGMSLDDIMEALTHSDQETTKIYINIKPTVRITPADYIFDNISECSGGE</sequence>
<accession>A0AAW8RBJ0</accession>
<dbReference type="RefSeq" id="WP_311780895.1">
    <property type="nucleotide sequence ID" value="NZ_JALRMR010000017.1"/>
</dbReference>
<dbReference type="InterPro" id="IPR013762">
    <property type="entry name" value="Integrase-like_cat_sf"/>
</dbReference>
<evidence type="ECO:0000256" key="3">
    <source>
        <dbReference type="ARBA" id="ARBA00023172"/>
    </source>
</evidence>
<dbReference type="GO" id="GO:0015074">
    <property type="term" value="P:DNA integration"/>
    <property type="evidence" value="ECO:0007669"/>
    <property type="project" value="UniProtKB-KW"/>
</dbReference>
<dbReference type="InterPro" id="IPR011010">
    <property type="entry name" value="DNA_brk_join_enz"/>
</dbReference>
<reference evidence="5" key="1">
    <citation type="submission" date="2022-04" db="EMBL/GenBank/DDBJ databases">
        <title>Draft genome sequences of lactic acid bacteria (LAB) strains involved in meat spoilage.</title>
        <authorList>
            <person name="Palevich N."/>
        </authorList>
    </citation>
    <scope>NUCLEOTIDE SEQUENCE</scope>
    <source>
        <strain evidence="5">9-14</strain>
    </source>
</reference>
<dbReference type="Pfam" id="PF00589">
    <property type="entry name" value="Phage_integrase"/>
    <property type="match status" value="1"/>
</dbReference>
<name>A0AAW8RBJ0_CARDV</name>
<dbReference type="PROSITE" id="PS51898">
    <property type="entry name" value="TYR_RECOMBINASE"/>
    <property type="match status" value="1"/>
</dbReference>
<dbReference type="PANTHER" id="PTHR30629:SF2">
    <property type="entry name" value="PROPHAGE INTEGRASE INTS-RELATED"/>
    <property type="match status" value="1"/>
</dbReference>
<evidence type="ECO:0000256" key="1">
    <source>
        <dbReference type="ARBA" id="ARBA00008857"/>
    </source>
</evidence>
<dbReference type="Proteomes" id="UP001249945">
    <property type="component" value="Unassembled WGS sequence"/>
</dbReference>
<protein>
    <submittedName>
        <fullName evidence="5">Site-specific integrase</fullName>
    </submittedName>
</protein>
<evidence type="ECO:0000256" key="2">
    <source>
        <dbReference type="ARBA" id="ARBA00022908"/>
    </source>
</evidence>
<dbReference type="InterPro" id="IPR050808">
    <property type="entry name" value="Phage_Integrase"/>
</dbReference>
<dbReference type="GO" id="GO:0006310">
    <property type="term" value="P:DNA recombination"/>
    <property type="evidence" value="ECO:0007669"/>
    <property type="project" value="UniProtKB-KW"/>
</dbReference>
<comment type="similarity">
    <text evidence="1">Belongs to the 'phage' integrase family.</text>
</comment>
<dbReference type="SUPFAM" id="SSF56349">
    <property type="entry name" value="DNA breaking-rejoining enzymes"/>
    <property type="match status" value="1"/>
</dbReference>
<dbReference type="GO" id="GO:0003677">
    <property type="term" value="F:DNA binding"/>
    <property type="evidence" value="ECO:0007669"/>
    <property type="project" value="InterPro"/>
</dbReference>
<dbReference type="EMBL" id="JALRMR010000017">
    <property type="protein sequence ID" value="MDT1975156.1"/>
    <property type="molecule type" value="Genomic_DNA"/>
</dbReference>
<dbReference type="AlphaFoldDB" id="A0AAW8RBJ0"/>
<evidence type="ECO:0000313" key="6">
    <source>
        <dbReference type="Proteomes" id="UP001249945"/>
    </source>
</evidence>
<comment type="caution">
    <text evidence="5">The sequence shown here is derived from an EMBL/GenBank/DDBJ whole genome shotgun (WGS) entry which is preliminary data.</text>
</comment>
<keyword evidence="2" id="KW-0229">DNA integration</keyword>
<evidence type="ECO:0000313" key="5">
    <source>
        <dbReference type="EMBL" id="MDT1975156.1"/>
    </source>
</evidence>
<dbReference type="InterPro" id="IPR002104">
    <property type="entry name" value="Integrase_catalytic"/>
</dbReference>
<gene>
    <name evidence="5" type="ORF">MX635_12180</name>
</gene>
<organism evidence="5 6">
    <name type="scientific">Carnobacterium divergens</name>
    <name type="common">Lactobacillus divergens</name>
    <dbReference type="NCBI Taxonomy" id="2748"/>
    <lineage>
        <taxon>Bacteria</taxon>
        <taxon>Bacillati</taxon>
        <taxon>Bacillota</taxon>
        <taxon>Bacilli</taxon>
        <taxon>Lactobacillales</taxon>
        <taxon>Carnobacteriaceae</taxon>
        <taxon>Carnobacterium</taxon>
    </lineage>
</organism>
<dbReference type="Gene3D" id="1.10.443.10">
    <property type="entry name" value="Intergrase catalytic core"/>
    <property type="match status" value="1"/>
</dbReference>
<dbReference type="CDD" id="cd01189">
    <property type="entry name" value="INT_ICEBs1_C_like"/>
    <property type="match status" value="1"/>
</dbReference>
<feature type="domain" description="Tyr recombinase" evidence="4">
    <location>
        <begin position="104"/>
        <end position="310"/>
    </location>
</feature>
<keyword evidence="3" id="KW-0233">DNA recombination</keyword>
<evidence type="ECO:0000259" key="4">
    <source>
        <dbReference type="PROSITE" id="PS51898"/>
    </source>
</evidence>
<proteinExistence type="inferred from homology"/>